<protein>
    <recommendedName>
        <fullName evidence="7">Sushi domain-containing protein</fullName>
    </recommendedName>
</protein>
<reference evidence="8" key="1">
    <citation type="submission" date="2021-03" db="EMBL/GenBank/DDBJ databases">
        <authorList>
            <person name="Bekaert M."/>
        </authorList>
    </citation>
    <scope>NUCLEOTIDE SEQUENCE</scope>
</reference>
<proteinExistence type="predicted"/>
<dbReference type="SMART" id="SM00032">
    <property type="entry name" value="CCP"/>
    <property type="match status" value="3"/>
</dbReference>
<feature type="domain" description="Sushi" evidence="7">
    <location>
        <begin position="76"/>
        <end position="136"/>
    </location>
</feature>
<accession>A0A8S3SJ24</accession>
<evidence type="ECO:0000313" key="9">
    <source>
        <dbReference type="Proteomes" id="UP000683360"/>
    </source>
</evidence>
<dbReference type="Gene3D" id="2.10.70.10">
    <property type="entry name" value="Complement Module, domain 1"/>
    <property type="match status" value="3"/>
</dbReference>
<dbReference type="InterPro" id="IPR000436">
    <property type="entry name" value="Sushi_SCR_CCP_dom"/>
</dbReference>
<dbReference type="OrthoDB" id="6058119at2759"/>
<feature type="domain" description="Sushi" evidence="7">
    <location>
        <begin position="16"/>
        <end position="75"/>
    </location>
</feature>
<keyword evidence="1 5" id="KW-0768">Sushi</keyword>
<name>A0A8S3SJ24_MYTED</name>
<evidence type="ECO:0000256" key="6">
    <source>
        <dbReference type="SAM" id="Phobius"/>
    </source>
</evidence>
<keyword evidence="6" id="KW-0812">Transmembrane</keyword>
<dbReference type="PANTHER" id="PTHR19325:SF567">
    <property type="entry name" value="SUSHI, VON WILLEBRAND FACTOR TYPE A, EGF AND PENTRAXIN DOMAIN-CONTAINING PROTEIN 1-LIKE"/>
    <property type="match status" value="1"/>
</dbReference>
<feature type="transmembrane region" description="Helical" evidence="6">
    <location>
        <begin position="213"/>
        <end position="238"/>
    </location>
</feature>
<organism evidence="8 9">
    <name type="scientific">Mytilus edulis</name>
    <name type="common">Blue mussel</name>
    <dbReference type="NCBI Taxonomy" id="6550"/>
    <lineage>
        <taxon>Eukaryota</taxon>
        <taxon>Metazoa</taxon>
        <taxon>Spiralia</taxon>
        <taxon>Lophotrochozoa</taxon>
        <taxon>Mollusca</taxon>
        <taxon>Bivalvia</taxon>
        <taxon>Autobranchia</taxon>
        <taxon>Pteriomorphia</taxon>
        <taxon>Mytilida</taxon>
        <taxon>Mytiloidea</taxon>
        <taxon>Mytilidae</taxon>
        <taxon>Mytilinae</taxon>
        <taxon>Mytilus</taxon>
    </lineage>
</organism>
<dbReference type="InterPro" id="IPR035976">
    <property type="entry name" value="Sushi/SCR/CCP_sf"/>
</dbReference>
<evidence type="ECO:0000313" key="8">
    <source>
        <dbReference type="EMBL" id="CAG2220220.1"/>
    </source>
</evidence>
<feature type="domain" description="Sushi" evidence="7">
    <location>
        <begin position="137"/>
        <end position="195"/>
    </location>
</feature>
<dbReference type="PROSITE" id="PS50923">
    <property type="entry name" value="SUSHI"/>
    <property type="match status" value="3"/>
</dbReference>
<dbReference type="Proteomes" id="UP000683360">
    <property type="component" value="Unassembled WGS sequence"/>
</dbReference>
<evidence type="ECO:0000256" key="4">
    <source>
        <dbReference type="ARBA" id="ARBA00023180"/>
    </source>
</evidence>
<evidence type="ECO:0000256" key="2">
    <source>
        <dbReference type="ARBA" id="ARBA00022737"/>
    </source>
</evidence>
<evidence type="ECO:0000256" key="1">
    <source>
        <dbReference type="ARBA" id="ARBA00022659"/>
    </source>
</evidence>
<dbReference type="InterPro" id="IPR050350">
    <property type="entry name" value="Compl-Cell_Adhes-Reg"/>
</dbReference>
<keyword evidence="9" id="KW-1185">Reference proteome</keyword>
<dbReference type="SUPFAM" id="SSF57535">
    <property type="entry name" value="Complement control module/SCR domain"/>
    <property type="match status" value="3"/>
</dbReference>
<gene>
    <name evidence="8" type="ORF">MEDL_33713</name>
</gene>
<keyword evidence="3 5" id="KW-1015">Disulfide bond</keyword>
<dbReference type="CDD" id="cd00033">
    <property type="entry name" value="CCP"/>
    <property type="match status" value="3"/>
</dbReference>
<feature type="disulfide bond" evidence="5">
    <location>
        <begin position="46"/>
        <end position="73"/>
    </location>
</feature>
<keyword evidence="6" id="KW-0472">Membrane</keyword>
<evidence type="ECO:0000259" key="7">
    <source>
        <dbReference type="PROSITE" id="PS50923"/>
    </source>
</evidence>
<keyword evidence="4" id="KW-0325">Glycoprotein</keyword>
<dbReference type="PANTHER" id="PTHR19325">
    <property type="entry name" value="COMPLEMENT COMPONENT-RELATED SUSHI DOMAIN-CONTAINING"/>
    <property type="match status" value="1"/>
</dbReference>
<evidence type="ECO:0000256" key="3">
    <source>
        <dbReference type="ARBA" id="ARBA00023157"/>
    </source>
</evidence>
<sequence length="272" mass="30388">MCRICVNTVYLNFAGAQCPELPGNPNLKPLDGKKIYRYGEIVMLTCNSGYRLNGSRSLTCQKLGLWNDTIPNCQVVTCHDLRQVPNQKLKPVQIVYSYRDNVTFTCDDGYELSSANTMVTCQGDGTWSNKQPNCTGLQCPPLPKINNALLPTKIQGYRYPDTLKVTCEICYEVEGSDLINCNSSGLWGFIPQCKEKSQSHKDSMENRGKCISYGLFGGILAATVFISAAIHIATGFYYRKRVRKSAAVYEDMQFNAAQRQRSSNAETYSELT</sequence>
<keyword evidence="2" id="KW-0677">Repeat</keyword>
<comment type="caution">
    <text evidence="8">The sequence shown here is derived from an EMBL/GenBank/DDBJ whole genome shotgun (WGS) entry which is preliminary data.</text>
</comment>
<evidence type="ECO:0000256" key="5">
    <source>
        <dbReference type="PROSITE-ProRule" id="PRU00302"/>
    </source>
</evidence>
<dbReference type="AlphaFoldDB" id="A0A8S3SJ24"/>
<keyword evidence="6" id="KW-1133">Transmembrane helix</keyword>
<dbReference type="EMBL" id="CAJPWZ010001653">
    <property type="protein sequence ID" value="CAG2220220.1"/>
    <property type="molecule type" value="Genomic_DNA"/>
</dbReference>
<dbReference type="Pfam" id="PF00084">
    <property type="entry name" value="Sushi"/>
    <property type="match status" value="3"/>
</dbReference>
<feature type="disulfide bond" evidence="5">
    <location>
        <begin position="78"/>
        <end position="121"/>
    </location>
</feature>
<comment type="caution">
    <text evidence="5">Lacks conserved residue(s) required for the propagation of feature annotation.</text>
</comment>